<dbReference type="AlphaFoldDB" id="A0AAD4BV63"/>
<name>A0AAD4BV63_BOLED</name>
<feature type="region of interest" description="Disordered" evidence="1">
    <location>
        <begin position="145"/>
        <end position="165"/>
    </location>
</feature>
<dbReference type="Proteomes" id="UP001194468">
    <property type="component" value="Unassembled WGS sequence"/>
</dbReference>
<gene>
    <name evidence="2" type="ORF">L210DRAFT_3503785</name>
</gene>
<sequence length="165" mass="18073">MLNPGCLTQDALRRTLNPGCLTQDALRRTLNPGCSTWDALRRTLNVGHSMQDAQPGMLNVGHSTQDTQHGTLNMGHSTRVAQGGLLRQPGNDSPLWQLSGLAKLTHPICHRGESLQGPDTYQGQDTLKKASKILITFQVHSSNIGTNNRVKRPSLKPLSTHLQRD</sequence>
<evidence type="ECO:0000313" key="2">
    <source>
        <dbReference type="EMBL" id="KAF8440869.1"/>
    </source>
</evidence>
<keyword evidence="3" id="KW-1185">Reference proteome</keyword>
<reference evidence="2" key="1">
    <citation type="submission" date="2019-10" db="EMBL/GenBank/DDBJ databases">
        <authorList>
            <consortium name="DOE Joint Genome Institute"/>
            <person name="Kuo A."/>
            <person name="Miyauchi S."/>
            <person name="Kiss E."/>
            <person name="Drula E."/>
            <person name="Kohler A."/>
            <person name="Sanchez-Garcia M."/>
            <person name="Andreopoulos B."/>
            <person name="Barry K.W."/>
            <person name="Bonito G."/>
            <person name="Buee M."/>
            <person name="Carver A."/>
            <person name="Chen C."/>
            <person name="Cichocki N."/>
            <person name="Clum A."/>
            <person name="Culley D."/>
            <person name="Crous P.W."/>
            <person name="Fauchery L."/>
            <person name="Girlanda M."/>
            <person name="Hayes R."/>
            <person name="Keri Z."/>
            <person name="LaButti K."/>
            <person name="Lipzen A."/>
            <person name="Lombard V."/>
            <person name="Magnuson J."/>
            <person name="Maillard F."/>
            <person name="Morin E."/>
            <person name="Murat C."/>
            <person name="Nolan M."/>
            <person name="Ohm R."/>
            <person name="Pangilinan J."/>
            <person name="Pereira M."/>
            <person name="Perotto S."/>
            <person name="Peter M."/>
            <person name="Riley R."/>
            <person name="Sitrit Y."/>
            <person name="Stielow B."/>
            <person name="Szollosi G."/>
            <person name="Zifcakova L."/>
            <person name="Stursova M."/>
            <person name="Spatafora J.W."/>
            <person name="Tedersoo L."/>
            <person name="Vaario L.-M."/>
            <person name="Yamada A."/>
            <person name="Yan M."/>
            <person name="Wang P."/>
            <person name="Xu J."/>
            <person name="Bruns T."/>
            <person name="Baldrian P."/>
            <person name="Vilgalys R."/>
            <person name="Henrissat B."/>
            <person name="Grigoriev I.V."/>
            <person name="Hibbett D."/>
            <person name="Nagy L.G."/>
            <person name="Martin F.M."/>
        </authorList>
    </citation>
    <scope>NUCLEOTIDE SEQUENCE</scope>
    <source>
        <strain evidence="2">BED1</strain>
    </source>
</reference>
<evidence type="ECO:0000313" key="3">
    <source>
        <dbReference type="Proteomes" id="UP001194468"/>
    </source>
</evidence>
<proteinExistence type="predicted"/>
<dbReference type="EMBL" id="WHUW01000011">
    <property type="protein sequence ID" value="KAF8440869.1"/>
    <property type="molecule type" value="Genomic_DNA"/>
</dbReference>
<reference evidence="2" key="2">
    <citation type="journal article" date="2020" name="Nat. Commun.">
        <title>Large-scale genome sequencing of mycorrhizal fungi provides insights into the early evolution of symbiotic traits.</title>
        <authorList>
            <person name="Miyauchi S."/>
            <person name="Kiss E."/>
            <person name="Kuo A."/>
            <person name="Drula E."/>
            <person name="Kohler A."/>
            <person name="Sanchez-Garcia M."/>
            <person name="Morin E."/>
            <person name="Andreopoulos B."/>
            <person name="Barry K.W."/>
            <person name="Bonito G."/>
            <person name="Buee M."/>
            <person name="Carver A."/>
            <person name="Chen C."/>
            <person name="Cichocki N."/>
            <person name="Clum A."/>
            <person name="Culley D."/>
            <person name="Crous P.W."/>
            <person name="Fauchery L."/>
            <person name="Girlanda M."/>
            <person name="Hayes R.D."/>
            <person name="Keri Z."/>
            <person name="LaButti K."/>
            <person name="Lipzen A."/>
            <person name="Lombard V."/>
            <person name="Magnuson J."/>
            <person name="Maillard F."/>
            <person name="Murat C."/>
            <person name="Nolan M."/>
            <person name="Ohm R.A."/>
            <person name="Pangilinan J."/>
            <person name="Pereira M.F."/>
            <person name="Perotto S."/>
            <person name="Peter M."/>
            <person name="Pfister S."/>
            <person name="Riley R."/>
            <person name="Sitrit Y."/>
            <person name="Stielow J.B."/>
            <person name="Szollosi G."/>
            <person name="Zifcakova L."/>
            <person name="Stursova M."/>
            <person name="Spatafora J.W."/>
            <person name="Tedersoo L."/>
            <person name="Vaario L.M."/>
            <person name="Yamada A."/>
            <person name="Yan M."/>
            <person name="Wang P."/>
            <person name="Xu J."/>
            <person name="Bruns T."/>
            <person name="Baldrian P."/>
            <person name="Vilgalys R."/>
            <person name="Dunand C."/>
            <person name="Henrissat B."/>
            <person name="Grigoriev I.V."/>
            <person name="Hibbett D."/>
            <person name="Nagy L.G."/>
            <person name="Martin F.M."/>
        </authorList>
    </citation>
    <scope>NUCLEOTIDE SEQUENCE</scope>
    <source>
        <strain evidence="2">BED1</strain>
    </source>
</reference>
<accession>A0AAD4BV63</accession>
<comment type="caution">
    <text evidence="2">The sequence shown here is derived from an EMBL/GenBank/DDBJ whole genome shotgun (WGS) entry which is preliminary data.</text>
</comment>
<evidence type="ECO:0000256" key="1">
    <source>
        <dbReference type="SAM" id="MobiDB-lite"/>
    </source>
</evidence>
<protein>
    <submittedName>
        <fullName evidence="2">Uncharacterized protein</fullName>
    </submittedName>
</protein>
<organism evidence="2 3">
    <name type="scientific">Boletus edulis BED1</name>
    <dbReference type="NCBI Taxonomy" id="1328754"/>
    <lineage>
        <taxon>Eukaryota</taxon>
        <taxon>Fungi</taxon>
        <taxon>Dikarya</taxon>
        <taxon>Basidiomycota</taxon>
        <taxon>Agaricomycotina</taxon>
        <taxon>Agaricomycetes</taxon>
        <taxon>Agaricomycetidae</taxon>
        <taxon>Boletales</taxon>
        <taxon>Boletineae</taxon>
        <taxon>Boletaceae</taxon>
        <taxon>Boletoideae</taxon>
        <taxon>Boletus</taxon>
    </lineage>
</organism>